<keyword evidence="4" id="KW-1185">Reference proteome</keyword>
<dbReference type="FunCoup" id="A0A0C3G9E0">
    <property type="interactions" value="158"/>
</dbReference>
<feature type="compositionally biased region" description="Polar residues" evidence="2">
    <location>
        <begin position="564"/>
        <end position="583"/>
    </location>
</feature>
<feature type="region of interest" description="Disordered" evidence="2">
    <location>
        <begin position="499"/>
        <end position="522"/>
    </location>
</feature>
<evidence type="ECO:0008006" key="5">
    <source>
        <dbReference type="Google" id="ProtNLM"/>
    </source>
</evidence>
<comment type="similarity">
    <text evidence="1">Belongs to the NPR2 family.</text>
</comment>
<feature type="compositionally biased region" description="Polar residues" evidence="2">
    <location>
        <begin position="87"/>
        <end position="98"/>
    </location>
</feature>
<dbReference type="STRING" id="765440.A0A0C3G9E0"/>
<evidence type="ECO:0000256" key="1">
    <source>
        <dbReference type="ARBA" id="ARBA00008433"/>
    </source>
</evidence>
<reference evidence="4" key="2">
    <citation type="submission" date="2015-01" db="EMBL/GenBank/DDBJ databases">
        <title>Evolutionary Origins and Diversification of the Mycorrhizal Mutualists.</title>
        <authorList>
            <consortium name="DOE Joint Genome Institute"/>
            <consortium name="Mycorrhizal Genomics Consortium"/>
            <person name="Kohler A."/>
            <person name="Kuo A."/>
            <person name="Nagy L.G."/>
            <person name="Floudas D."/>
            <person name="Copeland A."/>
            <person name="Barry K.W."/>
            <person name="Cichocki N."/>
            <person name="Veneault-Fourrey C."/>
            <person name="LaButti K."/>
            <person name="Lindquist E.A."/>
            <person name="Lipzen A."/>
            <person name="Lundell T."/>
            <person name="Morin E."/>
            <person name="Murat C."/>
            <person name="Riley R."/>
            <person name="Ohm R."/>
            <person name="Sun H."/>
            <person name="Tunlid A."/>
            <person name="Henrissat B."/>
            <person name="Grigoriev I.V."/>
            <person name="Hibbett D.S."/>
            <person name="Martin F."/>
        </authorList>
    </citation>
    <scope>NUCLEOTIDE SEQUENCE [LARGE SCALE GENOMIC DNA]</scope>
    <source>
        <strain evidence="4">F 1598</strain>
    </source>
</reference>
<name>A0A0C3G9E0_PILCF</name>
<feature type="region of interest" description="Disordered" evidence="2">
    <location>
        <begin position="425"/>
        <end position="482"/>
    </location>
</feature>
<dbReference type="InterPro" id="IPR009348">
    <property type="entry name" value="NPR2-like"/>
</dbReference>
<dbReference type="HOGENOM" id="CLU_014995_3_1_1"/>
<proteinExistence type="inferred from homology"/>
<gene>
    <name evidence="3" type="ORF">PILCRDRAFT_815727</name>
</gene>
<feature type="region of interest" description="Disordered" evidence="2">
    <location>
        <begin position="563"/>
        <end position="583"/>
    </location>
</feature>
<dbReference type="PANTHER" id="PTHR12991">
    <property type="entry name" value="NITROGEN PERMEASE REGULATOR 2/TUMOR SUPPRESSOR CANDIDATE 4"/>
    <property type="match status" value="1"/>
</dbReference>
<accession>A0A0C3G9E0</accession>
<dbReference type="OrthoDB" id="338854at2759"/>
<organism evidence="3 4">
    <name type="scientific">Piloderma croceum (strain F 1598)</name>
    <dbReference type="NCBI Taxonomy" id="765440"/>
    <lineage>
        <taxon>Eukaryota</taxon>
        <taxon>Fungi</taxon>
        <taxon>Dikarya</taxon>
        <taxon>Basidiomycota</taxon>
        <taxon>Agaricomycotina</taxon>
        <taxon>Agaricomycetes</taxon>
        <taxon>Agaricomycetidae</taxon>
        <taxon>Atheliales</taxon>
        <taxon>Atheliaceae</taxon>
        <taxon>Piloderma</taxon>
    </lineage>
</organism>
<dbReference type="Pfam" id="PF06218">
    <property type="entry name" value="NPR2"/>
    <property type="match status" value="2"/>
</dbReference>
<dbReference type="InParanoid" id="A0A0C3G9E0"/>
<feature type="compositionally biased region" description="Low complexity" evidence="2">
    <location>
        <begin position="459"/>
        <end position="471"/>
    </location>
</feature>
<feature type="compositionally biased region" description="Polar residues" evidence="2">
    <location>
        <begin position="425"/>
        <end position="442"/>
    </location>
</feature>
<evidence type="ECO:0000313" key="4">
    <source>
        <dbReference type="Proteomes" id="UP000054166"/>
    </source>
</evidence>
<sequence>MPSDGDSFLPRIQSVFYAVFDLRQGPKIVYQVPEGLIAVSNSGGVVGSTSMSSSSSPAPSTPNGDVEGATSRNSSSSLRSPGRDRSMQSPQKRSTSSNRTLFNFDDISSYVIPRSALCGRLVICATRNHRIIGFPVELRGDYERNYFRYNLCFVFERTADLSCYEPIVRKVSRVLTACEEESAFLSSPTTSPAIHPILEQLYEDLNSYSETSIPIDEFNSMELKIFPFYPNPPSVNEWMVPLALINLSKRIDSNWDLTMVKVCKFIDGTNHVRRIAHLANCDLELTRQAIAHLLYYQVIMMIDIFQYSNMYTLRKNIQWLADEPHVREECGPYVTKPGRVVTDWPRLLHLYSRLKPGRTVLEWMEAYGVHELGIDVRRFTSFGVIKGFLRRVHRWPIFLPDNPAAAQTPETPSPFTRARVQSFNSSASYGSTETTSAPSEVQQPRHFRGHPPDPPPTTPSVSPEVVVLSSPTKRRDLPTPRYPIRKSSAAERILEKLQLGPRPGTTVNPRTSPMKPTRDDLATYPRASIPESRRHSTATFLSLSNVHNQPGPPSPIIARPRFSRSPSAPNSVPQIQTSNSQGSMATLTASIPPEFLLLLDGEHHTDELATRFEAGWPVLEQWLIAAGGGKGDGDFGRVLIIYR</sequence>
<dbReference type="Proteomes" id="UP000054166">
    <property type="component" value="Unassembled WGS sequence"/>
</dbReference>
<dbReference type="GO" id="GO:0005096">
    <property type="term" value="F:GTPase activator activity"/>
    <property type="evidence" value="ECO:0007669"/>
    <property type="project" value="TreeGrafter"/>
</dbReference>
<dbReference type="GO" id="GO:0010508">
    <property type="term" value="P:positive regulation of autophagy"/>
    <property type="evidence" value="ECO:0007669"/>
    <property type="project" value="TreeGrafter"/>
</dbReference>
<dbReference type="EMBL" id="KN832980">
    <property type="protein sequence ID" value="KIM87246.1"/>
    <property type="molecule type" value="Genomic_DNA"/>
</dbReference>
<feature type="region of interest" description="Disordered" evidence="2">
    <location>
        <begin position="48"/>
        <end position="98"/>
    </location>
</feature>
<dbReference type="GO" id="GO:1990130">
    <property type="term" value="C:GATOR1 complex"/>
    <property type="evidence" value="ECO:0007669"/>
    <property type="project" value="TreeGrafter"/>
</dbReference>
<protein>
    <recommendedName>
        <fullName evidence="5">NPR2-domain-containing protein</fullName>
    </recommendedName>
</protein>
<dbReference type="GO" id="GO:1904262">
    <property type="term" value="P:negative regulation of TORC1 signaling"/>
    <property type="evidence" value="ECO:0007669"/>
    <property type="project" value="TreeGrafter"/>
</dbReference>
<dbReference type="AlphaFoldDB" id="A0A0C3G9E0"/>
<feature type="compositionally biased region" description="Low complexity" evidence="2">
    <location>
        <begin position="71"/>
        <end position="80"/>
    </location>
</feature>
<feature type="compositionally biased region" description="Low complexity" evidence="2">
    <location>
        <begin position="48"/>
        <end position="63"/>
    </location>
</feature>
<dbReference type="GO" id="GO:0005774">
    <property type="term" value="C:vacuolar membrane"/>
    <property type="evidence" value="ECO:0007669"/>
    <property type="project" value="TreeGrafter"/>
</dbReference>
<evidence type="ECO:0000256" key="2">
    <source>
        <dbReference type="SAM" id="MobiDB-lite"/>
    </source>
</evidence>
<reference evidence="3 4" key="1">
    <citation type="submission" date="2014-04" db="EMBL/GenBank/DDBJ databases">
        <authorList>
            <consortium name="DOE Joint Genome Institute"/>
            <person name="Kuo A."/>
            <person name="Tarkka M."/>
            <person name="Buscot F."/>
            <person name="Kohler A."/>
            <person name="Nagy L.G."/>
            <person name="Floudas D."/>
            <person name="Copeland A."/>
            <person name="Barry K.W."/>
            <person name="Cichocki N."/>
            <person name="Veneault-Fourrey C."/>
            <person name="LaButti K."/>
            <person name="Lindquist E.A."/>
            <person name="Lipzen A."/>
            <person name="Lundell T."/>
            <person name="Morin E."/>
            <person name="Murat C."/>
            <person name="Sun H."/>
            <person name="Tunlid A."/>
            <person name="Henrissat B."/>
            <person name="Grigoriev I.V."/>
            <person name="Hibbett D.S."/>
            <person name="Martin F."/>
            <person name="Nordberg H.P."/>
            <person name="Cantor M.N."/>
            <person name="Hua S.X."/>
        </authorList>
    </citation>
    <scope>NUCLEOTIDE SEQUENCE [LARGE SCALE GENOMIC DNA]</scope>
    <source>
        <strain evidence="3 4">F 1598</strain>
    </source>
</reference>
<dbReference type="PANTHER" id="PTHR12991:SF10">
    <property type="entry name" value="GATOR COMPLEX PROTEIN NPRL2"/>
    <property type="match status" value="1"/>
</dbReference>
<evidence type="ECO:0000313" key="3">
    <source>
        <dbReference type="EMBL" id="KIM87246.1"/>
    </source>
</evidence>